<comment type="caution">
    <text evidence="1">The sequence shown here is derived from an EMBL/GenBank/DDBJ whole genome shotgun (WGS) entry which is preliminary data.</text>
</comment>
<evidence type="ECO:0000313" key="1">
    <source>
        <dbReference type="EMBL" id="KAJ9581660.1"/>
    </source>
</evidence>
<evidence type="ECO:0000313" key="2">
    <source>
        <dbReference type="Proteomes" id="UP001233999"/>
    </source>
</evidence>
<name>A0AAD7ZJ59_DIPPU</name>
<protein>
    <submittedName>
        <fullName evidence="1">Uncharacterized protein</fullName>
    </submittedName>
</protein>
<dbReference type="AlphaFoldDB" id="A0AAD7ZJ59"/>
<dbReference type="EMBL" id="JASPKZ010007872">
    <property type="protein sequence ID" value="KAJ9581660.1"/>
    <property type="molecule type" value="Genomic_DNA"/>
</dbReference>
<keyword evidence="2" id="KW-1185">Reference proteome</keyword>
<sequence length="72" mass="8710">MRCDVYFQFILLMKIHEGENFLSMTLHTFFSTMTRFPLHEDTILNILLIQVFFSLKLPFKKRKTSFSERNCD</sequence>
<feature type="non-terminal residue" evidence="1">
    <location>
        <position position="1"/>
    </location>
</feature>
<gene>
    <name evidence="1" type="ORF">L9F63_023162</name>
</gene>
<reference evidence="1" key="1">
    <citation type="journal article" date="2023" name="IScience">
        <title>Live-bearing cockroach genome reveals convergent evolutionary mechanisms linked to viviparity in insects and beyond.</title>
        <authorList>
            <person name="Fouks B."/>
            <person name="Harrison M.C."/>
            <person name="Mikhailova A.A."/>
            <person name="Marchal E."/>
            <person name="English S."/>
            <person name="Carruthers M."/>
            <person name="Jennings E.C."/>
            <person name="Chiamaka E.L."/>
            <person name="Frigard R.A."/>
            <person name="Pippel M."/>
            <person name="Attardo G.M."/>
            <person name="Benoit J.B."/>
            <person name="Bornberg-Bauer E."/>
            <person name="Tobe S.S."/>
        </authorList>
    </citation>
    <scope>NUCLEOTIDE SEQUENCE</scope>
    <source>
        <strain evidence="1">Stay&amp;Tobe</strain>
    </source>
</reference>
<dbReference type="Proteomes" id="UP001233999">
    <property type="component" value="Unassembled WGS sequence"/>
</dbReference>
<organism evidence="1 2">
    <name type="scientific">Diploptera punctata</name>
    <name type="common">Pacific beetle cockroach</name>
    <dbReference type="NCBI Taxonomy" id="6984"/>
    <lineage>
        <taxon>Eukaryota</taxon>
        <taxon>Metazoa</taxon>
        <taxon>Ecdysozoa</taxon>
        <taxon>Arthropoda</taxon>
        <taxon>Hexapoda</taxon>
        <taxon>Insecta</taxon>
        <taxon>Pterygota</taxon>
        <taxon>Neoptera</taxon>
        <taxon>Polyneoptera</taxon>
        <taxon>Dictyoptera</taxon>
        <taxon>Blattodea</taxon>
        <taxon>Blaberoidea</taxon>
        <taxon>Blaberidae</taxon>
        <taxon>Diplopterinae</taxon>
        <taxon>Diploptera</taxon>
    </lineage>
</organism>
<proteinExistence type="predicted"/>
<accession>A0AAD7ZJ59</accession>
<reference evidence="1" key="2">
    <citation type="submission" date="2023-05" db="EMBL/GenBank/DDBJ databases">
        <authorList>
            <person name="Fouks B."/>
        </authorList>
    </citation>
    <scope>NUCLEOTIDE SEQUENCE</scope>
    <source>
        <strain evidence="1">Stay&amp;Tobe</strain>
        <tissue evidence="1">Testes</tissue>
    </source>
</reference>